<evidence type="ECO:0000313" key="3">
    <source>
        <dbReference type="Proteomes" id="UP000324800"/>
    </source>
</evidence>
<accession>A0A5J4X8A6</accession>
<reference evidence="2 3" key="1">
    <citation type="submission" date="2019-03" db="EMBL/GenBank/DDBJ databases">
        <title>Single cell metagenomics reveals metabolic interactions within the superorganism composed of flagellate Streblomastix strix and complex community of Bacteroidetes bacteria on its surface.</title>
        <authorList>
            <person name="Treitli S.C."/>
            <person name="Kolisko M."/>
            <person name="Husnik F."/>
            <person name="Keeling P."/>
            <person name="Hampl V."/>
        </authorList>
    </citation>
    <scope>NUCLEOTIDE SEQUENCE [LARGE SCALE GENOMIC DNA]</scope>
    <source>
        <strain evidence="2">ST1C</strain>
    </source>
</reference>
<dbReference type="Proteomes" id="UP000324800">
    <property type="component" value="Unassembled WGS sequence"/>
</dbReference>
<gene>
    <name evidence="2" type="ORF">EZS28_001385</name>
</gene>
<name>A0A5J4X8A6_9EUKA</name>
<proteinExistence type="predicted"/>
<protein>
    <submittedName>
        <fullName evidence="2">Uncharacterized protein</fullName>
    </submittedName>
</protein>
<dbReference type="AlphaFoldDB" id="A0A5J4X8A6"/>
<keyword evidence="1" id="KW-1133">Transmembrane helix</keyword>
<keyword evidence="1" id="KW-0472">Membrane</keyword>
<keyword evidence="1" id="KW-0812">Transmembrane</keyword>
<organism evidence="2 3">
    <name type="scientific">Streblomastix strix</name>
    <dbReference type="NCBI Taxonomy" id="222440"/>
    <lineage>
        <taxon>Eukaryota</taxon>
        <taxon>Metamonada</taxon>
        <taxon>Preaxostyla</taxon>
        <taxon>Oxymonadida</taxon>
        <taxon>Streblomastigidae</taxon>
        <taxon>Streblomastix</taxon>
    </lineage>
</organism>
<feature type="transmembrane region" description="Helical" evidence="1">
    <location>
        <begin position="519"/>
        <end position="538"/>
    </location>
</feature>
<evidence type="ECO:0000256" key="1">
    <source>
        <dbReference type="SAM" id="Phobius"/>
    </source>
</evidence>
<dbReference type="EMBL" id="SNRW01000142">
    <property type="protein sequence ID" value="KAA6403092.1"/>
    <property type="molecule type" value="Genomic_DNA"/>
</dbReference>
<evidence type="ECO:0000313" key="2">
    <source>
        <dbReference type="EMBL" id="KAA6403092.1"/>
    </source>
</evidence>
<comment type="caution">
    <text evidence="2">The sequence shown here is derived from an EMBL/GenBank/DDBJ whole genome shotgun (WGS) entry which is preliminary data.</text>
</comment>
<sequence length="539" mass="59672">MLLLVLALTSLSKTFVIDFDLCKLEGTTLIWDERDGYIEVETDGLNPWGGSIDSANFSVLPERIKSKDHFVFHDIPSLDDSCSFRNLYYSTLSYDFWGIIALSYYNISVKPSVLHFLNCHPRKYQEIDSKGEVVDNLDLTPLCKNHPGSYPDLRGIVDEACYGTTDAAQAECRTTCVDGTPIKVFGKNLLHAYYYQGGYTEDYLKQLLVSFGPVLAYRSQDLYEVYYGWQTIGGNVEYLSLTRSSDGTLQFTTTSSSSFRNIDKFDVFYGTRIDLSAEDPSKPPFDCAKDVTEDTPLEQCKCLPVGDPRAECQTPPEFDCVKDVTEDTPLEQCKCLPVGDPRAECQTPPEFDCAKDVTEDTPLEQCKCLPVGDPRAECQTPPEFDCAKDVTEETPLEQCKCLPVGDPRAECQTPPEFDCAKDVTEETPLEQCKCLPVGDPRAECETPSTVDCTKTPTDPSCPPVDAPQSIIDCSKTPDNVACSGECKDNTKKTITECACVVGDKRDACKEIGKDASGSIRVFLSVVAVVVTIPMLALFW</sequence>